<dbReference type="InParanoid" id="A0A0C3DKV2"/>
<reference evidence="2" key="2">
    <citation type="submission" date="2015-01" db="EMBL/GenBank/DDBJ databases">
        <title>Evolutionary Origins and Diversification of the Mycorrhizal Mutualists.</title>
        <authorList>
            <consortium name="DOE Joint Genome Institute"/>
            <consortium name="Mycorrhizal Genomics Consortium"/>
            <person name="Kohler A."/>
            <person name="Kuo A."/>
            <person name="Nagy L.G."/>
            <person name="Floudas D."/>
            <person name="Copeland A."/>
            <person name="Barry K.W."/>
            <person name="Cichocki N."/>
            <person name="Veneault-Fourrey C."/>
            <person name="LaButti K."/>
            <person name="Lindquist E.A."/>
            <person name="Lipzen A."/>
            <person name="Lundell T."/>
            <person name="Morin E."/>
            <person name="Murat C."/>
            <person name="Riley R."/>
            <person name="Ohm R."/>
            <person name="Sun H."/>
            <person name="Tunlid A."/>
            <person name="Henrissat B."/>
            <person name="Grigoriev I.V."/>
            <person name="Hibbett D.S."/>
            <person name="Martin F."/>
        </authorList>
    </citation>
    <scope>NUCLEOTIDE SEQUENCE [LARGE SCALE GENOMIC DNA]</scope>
    <source>
        <strain evidence="2">Foug A</strain>
    </source>
</reference>
<keyword evidence="2" id="KW-1185">Reference proteome</keyword>
<reference evidence="1 2" key="1">
    <citation type="submission" date="2014-04" db="EMBL/GenBank/DDBJ databases">
        <authorList>
            <consortium name="DOE Joint Genome Institute"/>
            <person name="Kuo A."/>
            <person name="Kohler A."/>
            <person name="Nagy L.G."/>
            <person name="Floudas D."/>
            <person name="Copeland A."/>
            <person name="Barry K.W."/>
            <person name="Cichocki N."/>
            <person name="Veneault-Fourrey C."/>
            <person name="LaButti K."/>
            <person name="Lindquist E.A."/>
            <person name="Lipzen A."/>
            <person name="Lundell T."/>
            <person name="Morin E."/>
            <person name="Murat C."/>
            <person name="Sun H."/>
            <person name="Tunlid A."/>
            <person name="Henrissat B."/>
            <person name="Grigoriev I.V."/>
            <person name="Hibbett D.S."/>
            <person name="Martin F."/>
            <person name="Nordberg H.P."/>
            <person name="Cantor M.N."/>
            <person name="Hua S.X."/>
        </authorList>
    </citation>
    <scope>NUCLEOTIDE SEQUENCE [LARGE SCALE GENOMIC DNA]</scope>
    <source>
        <strain evidence="1 2">Foug A</strain>
    </source>
</reference>
<evidence type="ECO:0000313" key="1">
    <source>
        <dbReference type="EMBL" id="KIM61320.1"/>
    </source>
</evidence>
<organism evidence="1 2">
    <name type="scientific">Scleroderma citrinum Foug A</name>
    <dbReference type="NCBI Taxonomy" id="1036808"/>
    <lineage>
        <taxon>Eukaryota</taxon>
        <taxon>Fungi</taxon>
        <taxon>Dikarya</taxon>
        <taxon>Basidiomycota</taxon>
        <taxon>Agaricomycotina</taxon>
        <taxon>Agaricomycetes</taxon>
        <taxon>Agaricomycetidae</taxon>
        <taxon>Boletales</taxon>
        <taxon>Sclerodermatineae</taxon>
        <taxon>Sclerodermataceae</taxon>
        <taxon>Scleroderma</taxon>
    </lineage>
</organism>
<accession>A0A0C3DKV2</accession>
<gene>
    <name evidence="1" type="ORF">SCLCIDRAFT_908452</name>
</gene>
<evidence type="ECO:0000313" key="2">
    <source>
        <dbReference type="Proteomes" id="UP000053989"/>
    </source>
</evidence>
<proteinExistence type="predicted"/>
<name>A0A0C3DKV2_9AGAM</name>
<dbReference type="HOGENOM" id="CLU_2039447_0_0_1"/>
<dbReference type="AlphaFoldDB" id="A0A0C3DKV2"/>
<protein>
    <submittedName>
        <fullName evidence="1">Uncharacterized protein</fullName>
    </submittedName>
</protein>
<sequence length="121" mass="13783">MSSGFGHPSMYSTCTHTILKICMLPTALEYSFCHPLHIHIHERISRLNRRGSRYRNNLIERCHILDPEQTSLAHLPPRPHQYGGVPVRVQCAENMRAKSAAWFVVLEETVSPADDGEHLIV</sequence>
<dbReference type="EMBL" id="KN822053">
    <property type="protein sequence ID" value="KIM61320.1"/>
    <property type="molecule type" value="Genomic_DNA"/>
</dbReference>
<dbReference type="Proteomes" id="UP000053989">
    <property type="component" value="Unassembled WGS sequence"/>
</dbReference>